<proteinExistence type="predicted"/>
<dbReference type="InterPro" id="IPR010752">
    <property type="entry name" value="DUF1329"/>
</dbReference>
<protein>
    <recommendedName>
        <fullName evidence="4">Outer membrane lipoprotein-sorting protein</fullName>
    </recommendedName>
</protein>
<dbReference type="OrthoDB" id="178023at2"/>
<dbReference type="Proteomes" id="UP000434580">
    <property type="component" value="Unassembled WGS sequence"/>
</dbReference>
<feature type="signal peptide" evidence="1">
    <location>
        <begin position="1"/>
        <end position="24"/>
    </location>
</feature>
<dbReference type="EMBL" id="CACSII010000002">
    <property type="protein sequence ID" value="CAA0090764.1"/>
    <property type="molecule type" value="Genomic_DNA"/>
</dbReference>
<feature type="chain" id="PRO_5030137952" description="Outer membrane lipoprotein-sorting protein" evidence="1">
    <location>
        <begin position="25"/>
        <end position="461"/>
    </location>
</feature>
<evidence type="ECO:0000313" key="3">
    <source>
        <dbReference type="Proteomes" id="UP000434580"/>
    </source>
</evidence>
<gene>
    <name evidence="2" type="ORF">DPBNPPHM_02933</name>
</gene>
<keyword evidence="1" id="KW-0732">Signal</keyword>
<sequence>MNMKSIVAGSVVSLLAALPLVAQAAVSQQEAKKLGNELTPMGAEKAGNAAGTIPEWTGSMSGVPAGLPYMGSGDVYPNPYAKDKILYTVTAQNAPKYDALLTEGEKALLAKYPDTFSIPVYPSHRDARFSQLTERRTEWNSVNTVLVNGVDGLQNYTGGAPFPIPKNGAEAMWNARTIHPHPTIVGELDDVAVYLNGDRQMRRQELVSEFPYSYPNNKIGDTEAQIGTNAGLVHVTVTKPARQKGQMTVVHEALDQVKNSRQAWVYIPGSRRVRRAPTVGYDTPDGPGGLVTVDDALGFNGAMDRYDWTLVGKAEKLIPYHNYRFDTPEADYKQLLMPGHANPDYMRYELHRVWIVEANLKAGARHVYAKRRFYIDEDSWQIGLIESYDGRGDLWKVGILNTVYDFAIKGYVARVQMYHDLNSGAYVATRLVNETAQPNLMATPKGIKYYSPSNLRKMGTR</sequence>
<accession>A0A5S9NS06</accession>
<name>A0A5S9NS06_9GAMM</name>
<dbReference type="CDD" id="cd16329">
    <property type="entry name" value="LolA_like"/>
    <property type="match status" value="1"/>
</dbReference>
<dbReference type="AlphaFoldDB" id="A0A5S9NS06"/>
<dbReference type="Gene3D" id="2.50.20.10">
    <property type="entry name" value="Lipoprotein localisation LolA/LolB/LppX"/>
    <property type="match status" value="1"/>
</dbReference>
<organism evidence="2 3">
    <name type="scientific">BD1-7 clade bacterium</name>
    <dbReference type="NCBI Taxonomy" id="2029982"/>
    <lineage>
        <taxon>Bacteria</taxon>
        <taxon>Pseudomonadati</taxon>
        <taxon>Pseudomonadota</taxon>
        <taxon>Gammaproteobacteria</taxon>
        <taxon>Cellvibrionales</taxon>
        <taxon>Spongiibacteraceae</taxon>
        <taxon>BD1-7 clade</taxon>
    </lineage>
</organism>
<evidence type="ECO:0000256" key="1">
    <source>
        <dbReference type="SAM" id="SignalP"/>
    </source>
</evidence>
<evidence type="ECO:0008006" key="4">
    <source>
        <dbReference type="Google" id="ProtNLM"/>
    </source>
</evidence>
<dbReference type="Pfam" id="PF07044">
    <property type="entry name" value="DUF1329"/>
    <property type="match status" value="1"/>
</dbReference>
<evidence type="ECO:0000313" key="2">
    <source>
        <dbReference type="EMBL" id="CAA0090764.1"/>
    </source>
</evidence>
<reference evidence="2 3" key="1">
    <citation type="submission" date="2019-11" db="EMBL/GenBank/DDBJ databases">
        <authorList>
            <person name="Holert J."/>
        </authorList>
    </citation>
    <scope>NUCLEOTIDE SEQUENCE [LARGE SCALE GENOMIC DNA]</scope>
    <source>
        <strain evidence="2">BC5_2</strain>
    </source>
</reference>